<keyword evidence="6 8" id="KW-1133">Transmembrane helix</keyword>
<keyword evidence="4 10" id="KW-0808">Transferase</keyword>
<dbReference type="Pfam" id="PF02397">
    <property type="entry name" value="Bac_transf"/>
    <property type="match status" value="1"/>
</dbReference>
<dbReference type="OrthoDB" id="9808602at2"/>
<keyword evidence="5 8" id="KW-0812">Transmembrane</keyword>
<evidence type="ECO:0000256" key="1">
    <source>
        <dbReference type="ARBA" id="ARBA00004236"/>
    </source>
</evidence>
<protein>
    <submittedName>
        <fullName evidence="10">UDP-phosphate galactose phosphotransferase</fullName>
    </submittedName>
</protein>
<dbReference type="Pfam" id="PF13727">
    <property type="entry name" value="CoA_binding_3"/>
    <property type="match status" value="1"/>
</dbReference>
<comment type="similarity">
    <text evidence="2">Belongs to the bacterial sugar transferase family.</text>
</comment>
<feature type="transmembrane region" description="Helical" evidence="8">
    <location>
        <begin position="168"/>
        <end position="189"/>
    </location>
</feature>
<organism evidence="10 11">
    <name type="scientific">Paraburkholderia fungorum</name>
    <dbReference type="NCBI Taxonomy" id="134537"/>
    <lineage>
        <taxon>Bacteria</taxon>
        <taxon>Pseudomonadati</taxon>
        <taxon>Pseudomonadota</taxon>
        <taxon>Betaproteobacteria</taxon>
        <taxon>Burkholderiales</taxon>
        <taxon>Burkholderiaceae</taxon>
        <taxon>Paraburkholderia</taxon>
    </lineage>
</organism>
<feature type="transmembrane region" description="Helical" evidence="8">
    <location>
        <begin position="101"/>
        <end position="123"/>
    </location>
</feature>
<evidence type="ECO:0000256" key="5">
    <source>
        <dbReference type="ARBA" id="ARBA00022692"/>
    </source>
</evidence>
<feature type="transmembrane region" description="Helical" evidence="8">
    <location>
        <begin position="37"/>
        <end position="56"/>
    </location>
</feature>
<sequence>MERIIPRIIDIGLIVSGAFIPFLIHDSDGIHSSIFDGSLVAFAAALALSVFPACGIYESAKRRSPVHLFSRTALAWIVVQGGSMVLLYALRRGEVLSSVWFVYWTITSGIGLLIFRAVTLAIFEWIERAGRRVQAGALDQVDHYRRSVASRATASGTARRIAKRSFDLAAASLLVLMLSPALLLIAVLVKRDGGPAIFGHVRIGRDGVSFKCLKFRSMVMNADGVLKALLERDPQARAEWEREFKLKNDVRITPIGRFLRRTSLDELPQLFNVIKGEMSLVGPRPIVQQELARYGQDVNYYLMAKPGMTGLWQVSGRNDTDYATRVSLDVAYVKQLSLRRDMRILFKTVSVVLRGSGAY</sequence>
<evidence type="ECO:0000256" key="8">
    <source>
        <dbReference type="SAM" id="Phobius"/>
    </source>
</evidence>
<comment type="subcellular location">
    <subcellularLocation>
        <location evidence="1">Cell membrane</location>
    </subcellularLocation>
</comment>
<evidence type="ECO:0000313" key="10">
    <source>
        <dbReference type="EMBL" id="RKF51041.1"/>
    </source>
</evidence>
<reference evidence="10 11" key="1">
    <citation type="submission" date="2016-07" db="EMBL/GenBank/DDBJ databases">
        <title>Genome analysis of Burkholderia fungorum ES3-20.</title>
        <authorList>
            <person name="Xu D."/>
            <person name="Yao R."/>
            <person name="Zheng S."/>
        </authorList>
    </citation>
    <scope>NUCLEOTIDE SEQUENCE [LARGE SCALE GENOMIC DNA]</scope>
    <source>
        <strain evidence="10 11">ES3-20</strain>
    </source>
</reference>
<evidence type="ECO:0000256" key="7">
    <source>
        <dbReference type="ARBA" id="ARBA00023136"/>
    </source>
</evidence>
<proteinExistence type="inferred from homology"/>
<feature type="domain" description="Bacterial sugar transferase" evidence="9">
    <location>
        <begin position="163"/>
        <end position="353"/>
    </location>
</feature>
<evidence type="ECO:0000256" key="2">
    <source>
        <dbReference type="ARBA" id="ARBA00006464"/>
    </source>
</evidence>
<keyword evidence="3" id="KW-1003">Cell membrane</keyword>
<dbReference type="RefSeq" id="WP_120342678.1">
    <property type="nucleotide sequence ID" value="NZ_MCAS01000001.1"/>
</dbReference>
<dbReference type="PANTHER" id="PTHR30576">
    <property type="entry name" value="COLANIC BIOSYNTHESIS UDP-GLUCOSE LIPID CARRIER TRANSFERASE"/>
    <property type="match status" value="1"/>
</dbReference>
<dbReference type="Proteomes" id="UP000283709">
    <property type="component" value="Unassembled WGS sequence"/>
</dbReference>
<feature type="transmembrane region" description="Helical" evidence="8">
    <location>
        <begin position="68"/>
        <end position="89"/>
    </location>
</feature>
<dbReference type="EMBL" id="MCAS01000001">
    <property type="protein sequence ID" value="RKF51041.1"/>
    <property type="molecule type" value="Genomic_DNA"/>
</dbReference>
<keyword evidence="7 8" id="KW-0472">Membrane</keyword>
<name>A0A3R7FCB6_9BURK</name>
<evidence type="ECO:0000313" key="11">
    <source>
        <dbReference type="Proteomes" id="UP000283709"/>
    </source>
</evidence>
<dbReference type="GO" id="GO:0005886">
    <property type="term" value="C:plasma membrane"/>
    <property type="evidence" value="ECO:0007669"/>
    <property type="project" value="UniProtKB-SubCell"/>
</dbReference>
<dbReference type="AlphaFoldDB" id="A0A3R7FCB6"/>
<dbReference type="GO" id="GO:0016780">
    <property type="term" value="F:phosphotransferase activity, for other substituted phosphate groups"/>
    <property type="evidence" value="ECO:0007669"/>
    <property type="project" value="TreeGrafter"/>
</dbReference>
<gene>
    <name evidence="10" type="ORF">BCY88_02510</name>
</gene>
<comment type="caution">
    <text evidence="10">The sequence shown here is derived from an EMBL/GenBank/DDBJ whole genome shotgun (WGS) entry which is preliminary data.</text>
</comment>
<feature type="transmembrane region" description="Helical" evidence="8">
    <location>
        <begin position="7"/>
        <end position="25"/>
    </location>
</feature>
<evidence type="ECO:0000259" key="9">
    <source>
        <dbReference type="Pfam" id="PF02397"/>
    </source>
</evidence>
<dbReference type="InterPro" id="IPR003362">
    <property type="entry name" value="Bact_transf"/>
</dbReference>
<evidence type="ECO:0000256" key="3">
    <source>
        <dbReference type="ARBA" id="ARBA00022475"/>
    </source>
</evidence>
<evidence type="ECO:0000256" key="6">
    <source>
        <dbReference type="ARBA" id="ARBA00022989"/>
    </source>
</evidence>
<evidence type="ECO:0000256" key="4">
    <source>
        <dbReference type="ARBA" id="ARBA00022679"/>
    </source>
</evidence>
<accession>A0A3R7FCB6</accession>
<dbReference type="PANTHER" id="PTHR30576:SF4">
    <property type="entry name" value="UNDECAPRENYL-PHOSPHATE GALACTOSE PHOSPHOTRANSFERASE"/>
    <property type="match status" value="1"/>
</dbReference>